<organism evidence="3 4">
    <name type="scientific">Pannonibacter phragmitetus</name>
    <dbReference type="NCBI Taxonomy" id="121719"/>
    <lineage>
        <taxon>Bacteria</taxon>
        <taxon>Pseudomonadati</taxon>
        <taxon>Pseudomonadota</taxon>
        <taxon>Alphaproteobacteria</taxon>
        <taxon>Hyphomicrobiales</taxon>
        <taxon>Stappiaceae</taxon>
        <taxon>Pannonibacter</taxon>
    </lineage>
</organism>
<name>A0A0L0IY16_9HYPH</name>
<evidence type="ECO:0000313" key="4">
    <source>
        <dbReference type="Proteomes" id="UP000064921"/>
    </source>
</evidence>
<dbReference type="Pfam" id="PF11776">
    <property type="entry name" value="RcnB"/>
    <property type="match status" value="1"/>
</dbReference>
<dbReference type="PATRIC" id="fig|121719.5.peg.5282"/>
<feature type="chain" id="PRO_5043466990" evidence="2">
    <location>
        <begin position="23"/>
        <end position="119"/>
    </location>
</feature>
<dbReference type="AlphaFoldDB" id="A0A0L0IY16"/>
<evidence type="ECO:0000256" key="2">
    <source>
        <dbReference type="SAM" id="SignalP"/>
    </source>
</evidence>
<feature type="compositionally biased region" description="Basic and acidic residues" evidence="1">
    <location>
        <begin position="58"/>
        <end position="79"/>
    </location>
</feature>
<sequence length="119" mass="13416">MRKLTPFILALSLVTGISAVHAQNTTQHKKPLLQEGKMPEKPAAKQGQSVQGQKQKAPKFEVRKGGRLASPERHAELRDYRKRGLKAPRKDQRWVLYDGQYLLIAPKTGLILSIVPARR</sequence>
<proteinExistence type="predicted"/>
<dbReference type="Gene3D" id="3.10.450.160">
    <property type="entry name" value="inner membrane protein cigr"/>
    <property type="match status" value="1"/>
</dbReference>
<feature type="compositionally biased region" description="Low complexity" evidence="1">
    <location>
        <begin position="44"/>
        <end position="55"/>
    </location>
</feature>
<keyword evidence="2" id="KW-0732">Signal</keyword>
<gene>
    <name evidence="3" type="ORF">APZ00_24615</name>
</gene>
<feature type="region of interest" description="Disordered" evidence="1">
    <location>
        <begin position="25"/>
        <end position="84"/>
    </location>
</feature>
<accession>A0A0L0IY16</accession>
<dbReference type="Proteomes" id="UP000064921">
    <property type="component" value="Plasmid p.p-1"/>
</dbReference>
<protein>
    <submittedName>
        <fullName evidence="3">Uncharacterized protein</fullName>
    </submittedName>
</protein>
<dbReference type="KEGG" id="pphr:APZ00_24615"/>
<reference evidence="3 4" key="1">
    <citation type="submission" date="2015-10" db="EMBL/GenBank/DDBJ databases">
        <title>The world's first case of liver abscess caused by Pannonibacter phragmitetus.</title>
        <authorList>
            <person name="Ming D."/>
            <person name="Wang M."/>
            <person name="Zhou Y."/>
            <person name="Jiang T."/>
            <person name="Hu S."/>
        </authorList>
    </citation>
    <scope>NUCLEOTIDE SEQUENCE [LARGE SCALE GENOMIC DNA]</scope>
    <source>
        <strain evidence="3 4">31801</strain>
        <plasmid evidence="3 4">p.p-1</plasmid>
    </source>
</reference>
<dbReference type="EMBL" id="CP013069">
    <property type="protein sequence ID" value="ALV30430.1"/>
    <property type="molecule type" value="Genomic_DNA"/>
</dbReference>
<dbReference type="InterPro" id="IPR024572">
    <property type="entry name" value="RcnB"/>
</dbReference>
<keyword evidence="3" id="KW-0614">Plasmid</keyword>
<evidence type="ECO:0000256" key="1">
    <source>
        <dbReference type="SAM" id="MobiDB-lite"/>
    </source>
</evidence>
<geneLocation type="plasmid" evidence="3 4">
    <name>p.p-1</name>
</geneLocation>
<evidence type="ECO:0000313" key="3">
    <source>
        <dbReference type="EMBL" id="ALV30430.1"/>
    </source>
</evidence>
<keyword evidence="4" id="KW-1185">Reference proteome</keyword>
<feature type="signal peptide" evidence="2">
    <location>
        <begin position="1"/>
        <end position="22"/>
    </location>
</feature>